<evidence type="ECO:0000313" key="2">
    <source>
        <dbReference type="EMBL" id="CAE0659566.1"/>
    </source>
</evidence>
<accession>A0A7S3YRA5</accession>
<sequence>MLAYYSGSDGSPKRLSGVSPAGNVGRRNRVIGSRIILRRRACDRSSLGSRGGGGLTKEIQCPTDTTHESEFSELESEDLKELDEQYAEASQDAVGENA</sequence>
<evidence type="ECO:0000256" key="1">
    <source>
        <dbReference type="SAM" id="MobiDB-lite"/>
    </source>
</evidence>
<gene>
    <name evidence="2" type="ORF">LGLO00237_LOCUS11142</name>
</gene>
<organism evidence="2">
    <name type="scientific">Lotharella globosa</name>
    <dbReference type="NCBI Taxonomy" id="91324"/>
    <lineage>
        <taxon>Eukaryota</taxon>
        <taxon>Sar</taxon>
        <taxon>Rhizaria</taxon>
        <taxon>Cercozoa</taxon>
        <taxon>Chlorarachniophyceae</taxon>
        <taxon>Lotharella</taxon>
    </lineage>
</organism>
<dbReference type="EMBL" id="HBIV01015264">
    <property type="protein sequence ID" value="CAE0659566.1"/>
    <property type="molecule type" value="Transcribed_RNA"/>
</dbReference>
<feature type="region of interest" description="Disordered" evidence="1">
    <location>
        <begin position="1"/>
        <end position="25"/>
    </location>
</feature>
<name>A0A7S3YRA5_9EUKA</name>
<feature type="region of interest" description="Disordered" evidence="1">
    <location>
        <begin position="44"/>
        <end position="98"/>
    </location>
</feature>
<protein>
    <submittedName>
        <fullName evidence="2">Uncharacterized protein</fullName>
    </submittedName>
</protein>
<reference evidence="2" key="1">
    <citation type="submission" date="2021-01" db="EMBL/GenBank/DDBJ databases">
        <authorList>
            <person name="Corre E."/>
            <person name="Pelletier E."/>
            <person name="Niang G."/>
            <person name="Scheremetjew M."/>
            <person name="Finn R."/>
            <person name="Kale V."/>
            <person name="Holt S."/>
            <person name="Cochrane G."/>
            <person name="Meng A."/>
            <person name="Brown T."/>
            <person name="Cohen L."/>
        </authorList>
    </citation>
    <scope>NUCLEOTIDE SEQUENCE</scope>
    <source>
        <strain evidence="2">CCCM811</strain>
    </source>
</reference>
<proteinExistence type="predicted"/>
<dbReference type="AlphaFoldDB" id="A0A7S3YRA5"/>